<dbReference type="dictyBase" id="DDB_G0286589"/>
<name>Q54LL0_DICDI</name>
<proteinExistence type="predicted"/>
<protein>
    <submittedName>
        <fullName evidence="1">Uncharacterized protein</fullName>
    </submittedName>
</protein>
<gene>
    <name evidence="1" type="ORF">DDB_G0286589</name>
</gene>
<dbReference type="KEGG" id="ddi:DDB_G0286589"/>
<dbReference type="AlphaFoldDB" id="Q54LL0"/>
<dbReference type="InParanoid" id="Q54LL0"/>
<dbReference type="HOGENOM" id="CLU_1017169_0_0_1"/>
<dbReference type="EMBL" id="AAFI02000089">
    <property type="protein sequence ID" value="EAL64050.1"/>
    <property type="molecule type" value="Genomic_DNA"/>
</dbReference>
<dbReference type="OMA" id="CENYFIN"/>
<dbReference type="VEuPathDB" id="AmoebaDB:DDB_G0286589"/>
<sequence>MKLIIKIIFIIFLIKKIIGFEVHIIKYSNILCKGELLFTIGSTNCSRYSYFQKGAGGKLAITKVNNQDQCSIERDITEFVQTKQCYLNTDGTSYQYIINDSEFNPRNIDTYCNEVNYFNCENYFINSYRNNTCIKMNFGNDPLKLETSSNDNSNNSTTIRYQRRECIGKDGMTINVYECLTSDCKPQSCILKQTYPSNSTNCDNFKSLKMFNFLTDSNPINQTVNYTTPSFSFDSQLSSLSSSSSSNDFDSSSSFLNINIISTIVSLLILLISL</sequence>
<evidence type="ECO:0000313" key="2">
    <source>
        <dbReference type="Proteomes" id="UP000002195"/>
    </source>
</evidence>
<evidence type="ECO:0000313" key="1">
    <source>
        <dbReference type="EMBL" id="EAL64050.1"/>
    </source>
</evidence>
<dbReference type="PaxDb" id="44689-DDB0237735"/>
<organism evidence="1 2">
    <name type="scientific">Dictyostelium discoideum</name>
    <name type="common">Social amoeba</name>
    <dbReference type="NCBI Taxonomy" id="44689"/>
    <lineage>
        <taxon>Eukaryota</taxon>
        <taxon>Amoebozoa</taxon>
        <taxon>Evosea</taxon>
        <taxon>Eumycetozoa</taxon>
        <taxon>Dictyostelia</taxon>
        <taxon>Dictyosteliales</taxon>
        <taxon>Dictyosteliaceae</taxon>
        <taxon>Dictyostelium</taxon>
    </lineage>
</organism>
<dbReference type="eggNOG" id="ENOG502RIFS">
    <property type="taxonomic scope" value="Eukaryota"/>
</dbReference>
<reference evidence="1 2" key="1">
    <citation type="journal article" date="2005" name="Nature">
        <title>The genome of the social amoeba Dictyostelium discoideum.</title>
        <authorList>
            <consortium name="The Dictyostelium discoideum Sequencing Consortium"/>
            <person name="Eichinger L."/>
            <person name="Pachebat J.A."/>
            <person name="Glockner G."/>
            <person name="Rajandream M.A."/>
            <person name="Sucgang R."/>
            <person name="Berriman M."/>
            <person name="Song J."/>
            <person name="Olsen R."/>
            <person name="Szafranski K."/>
            <person name="Xu Q."/>
            <person name="Tunggal B."/>
            <person name="Kummerfeld S."/>
            <person name="Madera M."/>
            <person name="Konfortov B.A."/>
            <person name="Rivero F."/>
            <person name="Bankier A.T."/>
            <person name="Lehmann R."/>
            <person name="Hamlin N."/>
            <person name="Davies R."/>
            <person name="Gaudet P."/>
            <person name="Fey P."/>
            <person name="Pilcher K."/>
            <person name="Chen G."/>
            <person name="Saunders D."/>
            <person name="Sodergren E."/>
            <person name="Davis P."/>
            <person name="Kerhornou A."/>
            <person name="Nie X."/>
            <person name="Hall N."/>
            <person name="Anjard C."/>
            <person name="Hemphill L."/>
            <person name="Bason N."/>
            <person name="Farbrother P."/>
            <person name="Desany B."/>
            <person name="Just E."/>
            <person name="Morio T."/>
            <person name="Rost R."/>
            <person name="Churcher C."/>
            <person name="Cooper J."/>
            <person name="Haydock S."/>
            <person name="van Driessche N."/>
            <person name="Cronin A."/>
            <person name="Goodhead I."/>
            <person name="Muzny D."/>
            <person name="Mourier T."/>
            <person name="Pain A."/>
            <person name="Lu M."/>
            <person name="Harper D."/>
            <person name="Lindsay R."/>
            <person name="Hauser H."/>
            <person name="James K."/>
            <person name="Quiles M."/>
            <person name="Madan Babu M."/>
            <person name="Saito T."/>
            <person name="Buchrieser C."/>
            <person name="Wardroper A."/>
            <person name="Felder M."/>
            <person name="Thangavelu M."/>
            <person name="Johnson D."/>
            <person name="Knights A."/>
            <person name="Loulseged H."/>
            <person name="Mungall K."/>
            <person name="Oliver K."/>
            <person name="Price C."/>
            <person name="Quail M.A."/>
            <person name="Urushihara H."/>
            <person name="Hernandez J."/>
            <person name="Rabbinowitsch E."/>
            <person name="Steffen D."/>
            <person name="Sanders M."/>
            <person name="Ma J."/>
            <person name="Kohara Y."/>
            <person name="Sharp S."/>
            <person name="Simmonds M."/>
            <person name="Spiegler S."/>
            <person name="Tivey A."/>
            <person name="Sugano S."/>
            <person name="White B."/>
            <person name="Walker D."/>
            <person name="Woodward J."/>
            <person name="Winckler T."/>
            <person name="Tanaka Y."/>
            <person name="Shaulsky G."/>
            <person name="Schleicher M."/>
            <person name="Weinstock G."/>
            <person name="Rosenthal A."/>
            <person name="Cox E.C."/>
            <person name="Chisholm R.L."/>
            <person name="Gibbs R."/>
            <person name="Loomis W.F."/>
            <person name="Platzer M."/>
            <person name="Kay R.R."/>
            <person name="Williams J."/>
            <person name="Dear P.H."/>
            <person name="Noegel A.A."/>
            <person name="Barrell B."/>
            <person name="Kuspa A."/>
        </authorList>
    </citation>
    <scope>NUCLEOTIDE SEQUENCE [LARGE SCALE GENOMIC DNA]</scope>
    <source>
        <strain evidence="1 2">AX4</strain>
    </source>
</reference>
<dbReference type="Proteomes" id="UP000002195">
    <property type="component" value="Unassembled WGS sequence"/>
</dbReference>
<accession>Q54LL0</accession>
<dbReference type="GeneID" id="8625690"/>
<dbReference type="RefSeq" id="XP_637551.1">
    <property type="nucleotide sequence ID" value="XM_632459.1"/>
</dbReference>
<dbReference type="FunCoup" id="Q54LL0">
    <property type="interactions" value="252"/>
</dbReference>
<keyword evidence="2" id="KW-1185">Reference proteome</keyword>
<comment type="caution">
    <text evidence="1">The sequence shown here is derived from an EMBL/GenBank/DDBJ whole genome shotgun (WGS) entry which is preliminary data.</text>
</comment>